<protein>
    <submittedName>
        <fullName evidence="1">Uncharacterized protein</fullName>
    </submittedName>
</protein>
<organism evidence="1 2">
    <name type="scientific">Bauhinia variegata</name>
    <name type="common">Purple orchid tree</name>
    <name type="synonym">Phanera variegata</name>
    <dbReference type="NCBI Taxonomy" id="167791"/>
    <lineage>
        <taxon>Eukaryota</taxon>
        <taxon>Viridiplantae</taxon>
        <taxon>Streptophyta</taxon>
        <taxon>Embryophyta</taxon>
        <taxon>Tracheophyta</taxon>
        <taxon>Spermatophyta</taxon>
        <taxon>Magnoliopsida</taxon>
        <taxon>eudicotyledons</taxon>
        <taxon>Gunneridae</taxon>
        <taxon>Pentapetalae</taxon>
        <taxon>rosids</taxon>
        <taxon>fabids</taxon>
        <taxon>Fabales</taxon>
        <taxon>Fabaceae</taxon>
        <taxon>Cercidoideae</taxon>
        <taxon>Cercideae</taxon>
        <taxon>Bauhiniinae</taxon>
        <taxon>Bauhinia</taxon>
    </lineage>
</organism>
<gene>
    <name evidence="1" type="ORF">L6164_029939</name>
</gene>
<comment type="caution">
    <text evidence="1">The sequence shown here is derived from an EMBL/GenBank/DDBJ whole genome shotgun (WGS) entry which is preliminary data.</text>
</comment>
<evidence type="ECO:0000313" key="2">
    <source>
        <dbReference type="Proteomes" id="UP000828941"/>
    </source>
</evidence>
<name>A0ACB9LAR4_BAUVA</name>
<evidence type="ECO:0000313" key="1">
    <source>
        <dbReference type="EMBL" id="KAI4306684.1"/>
    </source>
</evidence>
<dbReference type="Proteomes" id="UP000828941">
    <property type="component" value="Chromosome 12"/>
</dbReference>
<reference evidence="1 2" key="1">
    <citation type="journal article" date="2022" name="DNA Res.">
        <title>Chromosomal-level genome assembly of the orchid tree Bauhinia variegata (Leguminosae; Cercidoideae) supports the allotetraploid origin hypothesis of Bauhinia.</title>
        <authorList>
            <person name="Zhong Y."/>
            <person name="Chen Y."/>
            <person name="Zheng D."/>
            <person name="Pang J."/>
            <person name="Liu Y."/>
            <person name="Luo S."/>
            <person name="Meng S."/>
            <person name="Qian L."/>
            <person name="Wei D."/>
            <person name="Dai S."/>
            <person name="Zhou R."/>
        </authorList>
    </citation>
    <scope>NUCLEOTIDE SEQUENCE [LARGE SCALE GENOMIC DNA]</scope>
    <source>
        <strain evidence="1">BV-YZ2020</strain>
    </source>
</reference>
<keyword evidence="2" id="KW-1185">Reference proteome</keyword>
<accession>A0ACB9LAR4</accession>
<dbReference type="EMBL" id="CM039437">
    <property type="protein sequence ID" value="KAI4306684.1"/>
    <property type="molecule type" value="Genomic_DNA"/>
</dbReference>
<sequence length="85" mass="9930">MKEARLTMCSLMIHLGIRYNFATENIPNIIPIYIHAPSSLLAKSQESCPKQVWIYQECHDDELEHEHVQLFISIMLFCNILLLTQ</sequence>
<proteinExistence type="predicted"/>